<dbReference type="Proteomes" id="UP000717585">
    <property type="component" value="Unassembled WGS sequence"/>
</dbReference>
<comment type="caution">
    <text evidence="1">The sequence shown here is derived from an EMBL/GenBank/DDBJ whole genome shotgun (WGS) entry which is preliminary data.</text>
</comment>
<protein>
    <submittedName>
        <fullName evidence="1">Uncharacterized protein</fullName>
    </submittedName>
</protein>
<sequence>MPATDSLPEDVKVALINAHRVSLSVTASIPGNIPSLLRHAYSRHFNEVMPLIPGKKLDFTPPTDRQLESLIAMLANMPRLAENAQPLLDRARTILTSGPPLSMNVELADGDELPVALHTLNQGALWRCSVGTATRHLIQEM</sequence>
<organism evidence="1 2">
    <name type="scientific">Carpediemonas membranifera</name>
    <dbReference type="NCBI Taxonomy" id="201153"/>
    <lineage>
        <taxon>Eukaryota</taxon>
        <taxon>Metamonada</taxon>
        <taxon>Carpediemonas-like organisms</taxon>
        <taxon>Carpediemonas</taxon>
    </lineage>
</organism>
<evidence type="ECO:0000313" key="1">
    <source>
        <dbReference type="EMBL" id="KAG9393300.1"/>
    </source>
</evidence>
<name>A0A8J6AWF7_9EUKA</name>
<dbReference type="AlphaFoldDB" id="A0A8J6AWF7"/>
<accession>A0A8J6AWF7</accession>
<dbReference type="EMBL" id="JAHDYR010000025">
    <property type="protein sequence ID" value="KAG9393300.1"/>
    <property type="molecule type" value="Genomic_DNA"/>
</dbReference>
<keyword evidence="2" id="KW-1185">Reference proteome</keyword>
<proteinExistence type="predicted"/>
<gene>
    <name evidence="1" type="ORF">J8273_3433</name>
</gene>
<evidence type="ECO:0000313" key="2">
    <source>
        <dbReference type="Proteomes" id="UP000717585"/>
    </source>
</evidence>
<reference evidence="1" key="1">
    <citation type="submission" date="2021-05" db="EMBL/GenBank/DDBJ databases">
        <title>A free-living protist that lacks canonical eukaryotic 1 DNA replication and segregation systems.</title>
        <authorList>
            <person name="Salas-Leiva D.E."/>
            <person name="Tromer E.C."/>
            <person name="Curtis B.A."/>
            <person name="Jerlstrom-Hultqvist J."/>
            <person name="Kolisko M."/>
            <person name="Yi Z."/>
            <person name="Salas-Leiva J.S."/>
            <person name="Gallot-Lavallee L."/>
            <person name="Kops G.J.P.L."/>
            <person name="Archibald J.M."/>
            <person name="Simpson A.G.B."/>
            <person name="Roger A.J."/>
        </authorList>
    </citation>
    <scope>NUCLEOTIDE SEQUENCE</scope>
    <source>
        <strain evidence="1">BICM</strain>
    </source>
</reference>